<gene>
    <name evidence="4" type="ORF">ACFPLB_02400</name>
</gene>
<dbReference type="PANTHER" id="PTHR43489:SF6">
    <property type="entry name" value="HYDROXYPYRUVATE ISOMERASE-RELATED"/>
    <property type="match status" value="1"/>
</dbReference>
<dbReference type="Pfam" id="PF01261">
    <property type="entry name" value="AP_endonuc_2"/>
    <property type="match status" value="1"/>
</dbReference>
<comment type="caution">
    <text evidence="4">The sequence shown here is derived from an EMBL/GenBank/DDBJ whole genome shotgun (WGS) entry which is preliminary data.</text>
</comment>
<evidence type="ECO:0000259" key="3">
    <source>
        <dbReference type="Pfam" id="PF01261"/>
    </source>
</evidence>
<dbReference type="PANTHER" id="PTHR43489">
    <property type="entry name" value="ISOMERASE"/>
    <property type="match status" value="1"/>
</dbReference>
<proteinExistence type="inferred from homology"/>
<evidence type="ECO:0000256" key="1">
    <source>
        <dbReference type="ARBA" id="ARBA00023235"/>
    </source>
</evidence>
<dbReference type="PIRSF" id="PIRSF006241">
    <property type="entry name" value="HyI"/>
    <property type="match status" value="1"/>
</dbReference>
<keyword evidence="5" id="KW-1185">Reference proteome</keyword>
<keyword evidence="1 2" id="KW-0413">Isomerase</keyword>
<dbReference type="Proteomes" id="UP001596016">
    <property type="component" value="Unassembled WGS sequence"/>
</dbReference>
<protein>
    <submittedName>
        <fullName evidence="4">Hydroxypyruvate isomerase family protein</fullName>
    </submittedName>
</protein>
<dbReference type="InterPro" id="IPR026040">
    <property type="entry name" value="HyI-like"/>
</dbReference>
<dbReference type="EMBL" id="JBHSLL010000010">
    <property type="protein sequence ID" value="MFC5384810.1"/>
    <property type="molecule type" value="Genomic_DNA"/>
</dbReference>
<evidence type="ECO:0000313" key="4">
    <source>
        <dbReference type="EMBL" id="MFC5384810.1"/>
    </source>
</evidence>
<dbReference type="Gene3D" id="3.20.20.150">
    <property type="entry name" value="Divalent-metal-dependent TIM barrel enzymes"/>
    <property type="match status" value="1"/>
</dbReference>
<dbReference type="InterPro" id="IPR013022">
    <property type="entry name" value="Xyl_isomerase-like_TIM-brl"/>
</dbReference>
<evidence type="ECO:0000313" key="5">
    <source>
        <dbReference type="Proteomes" id="UP001596016"/>
    </source>
</evidence>
<dbReference type="SUPFAM" id="SSF51658">
    <property type="entry name" value="Xylose isomerase-like"/>
    <property type="match status" value="1"/>
</dbReference>
<accession>A0ABW0GUA8</accession>
<feature type="domain" description="Xylose isomerase-like TIM barrel" evidence="3">
    <location>
        <begin position="21"/>
        <end position="255"/>
    </location>
</feature>
<dbReference type="RefSeq" id="WP_378227661.1">
    <property type="nucleotide sequence ID" value="NZ_JBHSLL010000010.1"/>
</dbReference>
<organism evidence="4 5">
    <name type="scientific">Aquamicrobium segne</name>
    <dbReference type="NCBI Taxonomy" id="469547"/>
    <lineage>
        <taxon>Bacteria</taxon>
        <taxon>Pseudomonadati</taxon>
        <taxon>Pseudomonadota</taxon>
        <taxon>Alphaproteobacteria</taxon>
        <taxon>Hyphomicrobiales</taxon>
        <taxon>Phyllobacteriaceae</taxon>
        <taxon>Aquamicrobium</taxon>
    </lineage>
</organism>
<dbReference type="InterPro" id="IPR036237">
    <property type="entry name" value="Xyl_isomerase-like_sf"/>
</dbReference>
<dbReference type="GO" id="GO:0016853">
    <property type="term" value="F:isomerase activity"/>
    <property type="evidence" value="ECO:0007669"/>
    <property type="project" value="UniProtKB-KW"/>
</dbReference>
<dbReference type="InterPro" id="IPR050417">
    <property type="entry name" value="Sugar_Epim/Isomerase"/>
</dbReference>
<comment type="similarity">
    <text evidence="2">Belongs to the hyi family.</text>
</comment>
<reference evidence="5" key="1">
    <citation type="journal article" date="2019" name="Int. J. Syst. Evol. Microbiol.">
        <title>The Global Catalogue of Microorganisms (GCM) 10K type strain sequencing project: providing services to taxonomists for standard genome sequencing and annotation.</title>
        <authorList>
            <consortium name="The Broad Institute Genomics Platform"/>
            <consortium name="The Broad Institute Genome Sequencing Center for Infectious Disease"/>
            <person name="Wu L."/>
            <person name="Ma J."/>
        </authorList>
    </citation>
    <scope>NUCLEOTIDE SEQUENCE [LARGE SCALE GENOMIC DNA]</scope>
    <source>
        <strain evidence="5">CGMCC 4.1415</strain>
    </source>
</reference>
<evidence type="ECO:0000256" key="2">
    <source>
        <dbReference type="PIRNR" id="PIRNR006241"/>
    </source>
</evidence>
<sequence>MLRFSANLGFLWQELGLVERIEAAAAAGFGAVELHWPYEVPASEIRAACQQHDLVLLGLNTAVGNAERGEFGLGAVPGREEDFQATIDQSIAYCRDSGATSIHAMAGVVSADERNVARSTFLRNLEVASQKAAQHDLTLLLEPINPRDKPGYFYSHIGEAAQLIEELGVSNIKLMFDVYHVGVTEGDVLKRLERFMPLIGHIQIAAVPSRAEPDEGEIAYDRVLKAIDELGYAGWIGCEYKPRSETEAGLGWIEALGFKDCLSNSRPVSR</sequence>
<name>A0ABW0GUA8_9HYPH</name>